<dbReference type="AlphaFoldDB" id="A0AAE0S2M2"/>
<reference evidence="2" key="2">
    <citation type="journal article" date="2021" name="Genome Biol. Evol.">
        <title>Developing a high-quality reference genome for a parasitic bivalve with doubly uniparental inheritance (Bivalvia: Unionida).</title>
        <authorList>
            <person name="Smith C.H."/>
        </authorList>
    </citation>
    <scope>NUCLEOTIDE SEQUENCE</scope>
    <source>
        <strain evidence="2">CHS0354</strain>
        <tissue evidence="2">Mantle</tissue>
    </source>
</reference>
<organism evidence="2 3">
    <name type="scientific">Potamilus streckersoni</name>
    <dbReference type="NCBI Taxonomy" id="2493646"/>
    <lineage>
        <taxon>Eukaryota</taxon>
        <taxon>Metazoa</taxon>
        <taxon>Spiralia</taxon>
        <taxon>Lophotrochozoa</taxon>
        <taxon>Mollusca</taxon>
        <taxon>Bivalvia</taxon>
        <taxon>Autobranchia</taxon>
        <taxon>Heteroconchia</taxon>
        <taxon>Palaeoheterodonta</taxon>
        <taxon>Unionida</taxon>
        <taxon>Unionoidea</taxon>
        <taxon>Unionidae</taxon>
        <taxon>Ambleminae</taxon>
        <taxon>Lampsilini</taxon>
        <taxon>Potamilus</taxon>
    </lineage>
</organism>
<evidence type="ECO:0000313" key="2">
    <source>
        <dbReference type="EMBL" id="KAK3583999.1"/>
    </source>
</evidence>
<name>A0AAE0S2M2_9BIVA</name>
<evidence type="ECO:0000313" key="3">
    <source>
        <dbReference type="Proteomes" id="UP001195483"/>
    </source>
</evidence>
<proteinExistence type="predicted"/>
<reference evidence="2" key="1">
    <citation type="journal article" date="2021" name="Genome Biol. Evol.">
        <title>A High-Quality Reference Genome for a Parasitic Bivalve with Doubly Uniparental Inheritance (Bivalvia: Unionida).</title>
        <authorList>
            <person name="Smith C.H."/>
        </authorList>
    </citation>
    <scope>NUCLEOTIDE SEQUENCE</scope>
    <source>
        <strain evidence="2">CHS0354</strain>
    </source>
</reference>
<comment type="caution">
    <text evidence="2">The sequence shown here is derived from an EMBL/GenBank/DDBJ whole genome shotgun (WGS) entry which is preliminary data.</text>
</comment>
<sequence length="130" mass="15128">MLLEMTYVKIKLEQSERRISELEAIVFNMRFDEYSDNMMVPLENDAVDKPNNESVTKFTKEEEQNCSIPELKKTSSNEPEPTLLRRILEQEAIVDNVRFDEYSGNLSPAVENDTVDTQTNETVTKFIEEE</sequence>
<accession>A0AAE0S2M2</accession>
<dbReference type="Proteomes" id="UP001195483">
    <property type="component" value="Unassembled WGS sequence"/>
</dbReference>
<keyword evidence="3" id="KW-1185">Reference proteome</keyword>
<reference evidence="2" key="3">
    <citation type="submission" date="2023-05" db="EMBL/GenBank/DDBJ databases">
        <authorList>
            <person name="Smith C.H."/>
        </authorList>
    </citation>
    <scope>NUCLEOTIDE SEQUENCE</scope>
    <source>
        <strain evidence="2">CHS0354</strain>
        <tissue evidence="2">Mantle</tissue>
    </source>
</reference>
<feature type="region of interest" description="Disordered" evidence="1">
    <location>
        <begin position="58"/>
        <end position="79"/>
    </location>
</feature>
<protein>
    <submittedName>
        <fullName evidence="2">Uncharacterized protein</fullName>
    </submittedName>
</protein>
<evidence type="ECO:0000256" key="1">
    <source>
        <dbReference type="SAM" id="MobiDB-lite"/>
    </source>
</evidence>
<gene>
    <name evidence="2" type="ORF">CHS0354_036703</name>
</gene>
<dbReference type="EMBL" id="JAEAOA010002149">
    <property type="protein sequence ID" value="KAK3583999.1"/>
    <property type="molecule type" value="Genomic_DNA"/>
</dbReference>